<gene>
    <name evidence="6" type="ORF">A3C59_04910</name>
</gene>
<protein>
    <submittedName>
        <fullName evidence="6">Uncharacterized protein</fullName>
    </submittedName>
</protein>
<keyword evidence="3 5" id="KW-1133">Transmembrane helix</keyword>
<dbReference type="STRING" id="1797768.A3C59_04910"/>
<evidence type="ECO:0000313" key="7">
    <source>
        <dbReference type="Proteomes" id="UP000176902"/>
    </source>
</evidence>
<feature type="transmembrane region" description="Helical" evidence="5">
    <location>
        <begin position="80"/>
        <end position="103"/>
    </location>
</feature>
<comment type="subcellular location">
    <subcellularLocation>
        <location evidence="1">Membrane</location>
        <topology evidence="1">Multi-pass membrane protein</topology>
    </subcellularLocation>
</comment>
<evidence type="ECO:0000256" key="4">
    <source>
        <dbReference type="ARBA" id="ARBA00023136"/>
    </source>
</evidence>
<dbReference type="EMBL" id="MFCV01000048">
    <property type="protein sequence ID" value="OGE30290.1"/>
    <property type="molecule type" value="Genomic_DNA"/>
</dbReference>
<accession>A0A1F5JPC4</accession>
<evidence type="ECO:0000256" key="2">
    <source>
        <dbReference type="ARBA" id="ARBA00022692"/>
    </source>
</evidence>
<dbReference type="PANTHER" id="PTHR43424:SF1">
    <property type="entry name" value="LOCUS PUTATIVE PROTEIN 1-RELATED"/>
    <property type="match status" value="1"/>
</dbReference>
<feature type="transmembrane region" description="Helical" evidence="5">
    <location>
        <begin position="291"/>
        <end position="315"/>
    </location>
</feature>
<feature type="transmembrane region" description="Helical" evidence="5">
    <location>
        <begin position="208"/>
        <end position="228"/>
    </location>
</feature>
<dbReference type="InterPro" id="IPR052556">
    <property type="entry name" value="PolySynth_Transporter"/>
</dbReference>
<dbReference type="GO" id="GO:0016020">
    <property type="term" value="C:membrane"/>
    <property type="evidence" value="ECO:0007669"/>
    <property type="project" value="UniProtKB-SubCell"/>
</dbReference>
<feature type="transmembrane region" description="Helical" evidence="5">
    <location>
        <begin position="12"/>
        <end position="31"/>
    </location>
</feature>
<proteinExistence type="predicted"/>
<dbReference type="Proteomes" id="UP000176902">
    <property type="component" value="Unassembled WGS sequence"/>
</dbReference>
<feature type="transmembrane region" description="Helical" evidence="5">
    <location>
        <begin position="327"/>
        <end position="346"/>
    </location>
</feature>
<comment type="caution">
    <text evidence="6">The sequence shown here is derived from an EMBL/GenBank/DDBJ whole genome shotgun (WGS) entry which is preliminary data.</text>
</comment>
<feature type="transmembrane region" description="Helical" evidence="5">
    <location>
        <begin position="248"/>
        <end position="270"/>
    </location>
</feature>
<dbReference type="AlphaFoldDB" id="A0A1F5JPC4"/>
<dbReference type="CDD" id="cd13128">
    <property type="entry name" value="MATE_Wzx_like"/>
    <property type="match status" value="1"/>
</dbReference>
<keyword evidence="4 5" id="KW-0472">Membrane</keyword>
<name>A0A1F5JPC4_9BACT</name>
<feature type="transmembrane region" description="Helical" evidence="5">
    <location>
        <begin position="355"/>
        <end position="373"/>
    </location>
</feature>
<feature type="transmembrane region" description="Helical" evidence="5">
    <location>
        <begin position="141"/>
        <end position="161"/>
    </location>
</feature>
<feature type="transmembrane region" description="Helical" evidence="5">
    <location>
        <begin position="167"/>
        <end position="188"/>
    </location>
</feature>
<feature type="transmembrane region" description="Helical" evidence="5">
    <location>
        <begin position="379"/>
        <end position="401"/>
    </location>
</feature>
<keyword evidence="2 5" id="KW-0812">Transmembrane</keyword>
<feature type="transmembrane region" description="Helical" evidence="5">
    <location>
        <begin position="109"/>
        <end position="129"/>
    </location>
</feature>
<reference evidence="6 7" key="1">
    <citation type="journal article" date="2016" name="Nat. Commun.">
        <title>Thousands of microbial genomes shed light on interconnected biogeochemical processes in an aquifer system.</title>
        <authorList>
            <person name="Anantharaman K."/>
            <person name="Brown C.T."/>
            <person name="Hug L.A."/>
            <person name="Sharon I."/>
            <person name="Castelle C.J."/>
            <person name="Probst A.J."/>
            <person name="Thomas B.C."/>
            <person name="Singh A."/>
            <person name="Wilkins M.J."/>
            <person name="Karaoz U."/>
            <person name="Brodie E.L."/>
            <person name="Williams K.H."/>
            <person name="Hubbard S.S."/>
            <person name="Banfield J.F."/>
        </authorList>
    </citation>
    <scope>NUCLEOTIDE SEQUENCE [LARGE SCALE GENOMIC DNA]</scope>
</reference>
<organism evidence="6 7">
    <name type="scientific">Candidatus Daviesbacteria bacterium RIFCSPHIGHO2_02_FULL_36_13</name>
    <dbReference type="NCBI Taxonomy" id="1797768"/>
    <lineage>
        <taxon>Bacteria</taxon>
        <taxon>Candidatus Daviesiibacteriota</taxon>
    </lineage>
</organism>
<evidence type="ECO:0000256" key="5">
    <source>
        <dbReference type="SAM" id="Phobius"/>
    </source>
</evidence>
<dbReference type="Pfam" id="PF01943">
    <property type="entry name" value="Polysacc_synt"/>
    <property type="match status" value="1"/>
</dbReference>
<sequence length="411" mass="45804">MRNILRQSSWLMGAQVLTRIVSFFYTIFLANKLGVEGFGLITVAIAYFAILSALTDFGFNRFLIREIARGELKIADMLGNILMLRVLLPSIVIILFSIVLYSLDPDKMRVSLILIAVLAVFPESIAVTLDGIFIGLQKLQYSAISLVIASSSAAILGFYLVNGGSGPVGAVIAIIFAQIMWALCLLIFLLRKKLLSFSKLNFSLMKKILVGSLPYGLIGVLGLLYFRIDSVILSYLRGSFETGIYGAGYRFLESIIFIPGAFGFALFPSLAKLHDTNISDMKKLYFRSLKLMGLLGLIIFLGYLFILPEIIRILLPNYSQSVDVIRILSFSIPFIFLATPGVQVLLSSDKYLKSVIFLSLFTVVLNIILNFIFVPKFGYLAAAYITVFSDVTSFVIFYIFLQRKIFNNEKS</sequence>
<evidence type="ECO:0000313" key="6">
    <source>
        <dbReference type="EMBL" id="OGE30290.1"/>
    </source>
</evidence>
<feature type="transmembrane region" description="Helical" evidence="5">
    <location>
        <begin position="37"/>
        <end position="59"/>
    </location>
</feature>
<dbReference type="InterPro" id="IPR002797">
    <property type="entry name" value="Polysacc_synth"/>
</dbReference>
<dbReference type="PANTHER" id="PTHR43424">
    <property type="entry name" value="LOCUS PUTATIVE PROTEIN 1-RELATED"/>
    <property type="match status" value="1"/>
</dbReference>
<evidence type="ECO:0000256" key="1">
    <source>
        <dbReference type="ARBA" id="ARBA00004141"/>
    </source>
</evidence>
<evidence type="ECO:0000256" key="3">
    <source>
        <dbReference type="ARBA" id="ARBA00022989"/>
    </source>
</evidence>